<name>A0A4R2RVM7_9FIRM</name>
<dbReference type="EMBL" id="SLXT01000013">
    <property type="protein sequence ID" value="TCP64001.1"/>
    <property type="molecule type" value="Genomic_DNA"/>
</dbReference>
<evidence type="ECO:0000313" key="2">
    <source>
        <dbReference type="EMBL" id="TCP64001.1"/>
    </source>
</evidence>
<dbReference type="Proteomes" id="UP000294813">
    <property type="component" value="Unassembled WGS sequence"/>
</dbReference>
<dbReference type="InterPro" id="IPR001041">
    <property type="entry name" value="2Fe-2S_ferredoxin-type"/>
</dbReference>
<sequence>MNLWINNQMIEANEGQTILEAARVAGIFIPTLCDRPGYSPAGTCGVCAVEVEGEAGTVLACCTPVRENMRILVPQSGQLPGGDDLDDLL</sequence>
<dbReference type="CDD" id="cd00207">
    <property type="entry name" value="fer2"/>
    <property type="match status" value="1"/>
</dbReference>
<dbReference type="PROSITE" id="PS51085">
    <property type="entry name" value="2FE2S_FER_2"/>
    <property type="match status" value="1"/>
</dbReference>
<dbReference type="Gene3D" id="3.10.20.740">
    <property type="match status" value="1"/>
</dbReference>
<dbReference type="OrthoDB" id="9805142at2"/>
<dbReference type="GO" id="GO:0051536">
    <property type="term" value="F:iron-sulfur cluster binding"/>
    <property type="evidence" value="ECO:0007669"/>
    <property type="project" value="InterPro"/>
</dbReference>
<dbReference type="SUPFAM" id="SSF54292">
    <property type="entry name" value="2Fe-2S ferredoxin-like"/>
    <property type="match status" value="1"/>
</dbReference>
<protein>
    <submittedName>
        <fullName evidence="2">2Fe-2S iron-sulfur cluster protein</fullName>
    </submittedName>
</protein>
<dbReference type="RefSeq" id="WP_131919351.1">
    <property type="nucleotide sequence ID" value="NZ_JAOQNU010000012.1"/>
</dbReference>
<dbReference type="Pfam" id="PF13510">
    <property type="entry name" value="Fer2_4"/>
    <property type="match status" value="1"/>
</dbReference>
<accession>A0A4R2RVM7</accession>
<feature type="domain" description="2Fe-2S ferredoxin-type" evidence="1">
    <location>
        <begin position="1"/>
        <end position="77"/>
    </location>
</feature>
<evidence type="ECO:0000313" key="3">
    <source>
        <dbReference type="Proteomes" id="UP000294813"/>
    </source>
</evidence>
<dbReference type="InterPro" id="IPR036010">
    <property type="entry name" value="2Fe-2S_ferredoxin-like_sf"/>
</dbReference>
<gene>
    <name evidence="2" type="ORF">EDD73_11351</name>
</gene>
<reference evidence="2 3" key="1">
    <citation type="submission" date="2019-03" db="EMBL/GenBank/DDBJ databases">
        <title>Genomic Encyclopedia of Type Strains, Phase IV (KMG-IV): sequencing the most valuable type-strain genomes for metagenomic binning, comparative biology and taxonomic classification.</title>
        <authorList>
            <person name="Goeker M."/>
        </authorList>
    </citation>
    <scope>NUCLEOTIDE SEQUENCE [LARGE SCALE GENOMIC DNA]</scope>
    <source>
        <strain evidence="2 3">DSM 11170</strain>
    </source>
</reference>
<evidence type="ECO:0000259" key="1">
    <source>
        <dbReference type="PROSITE" id="PS51085"/>
    </source>
</evidence>
<organism evidence="2 3">
    <name type="scientific">Heliophilum fasciatum</name>
    <dbReference type="NCBI Taxonomy" id="35700"/>
    <lineage>
        <taxon>Bacteria</taxon>
        <taxon>Bacillati</taxon>
        <taxon>Bacillota</taxon>
        <taxon>Clostridia</taxon>
        <taxon>Eubacteriales</taxon>
        <taxon>Heliobacteriaceae</taxon>
        <taxon>Heliophilum</taxon>
    </lineage>
</organism>
<comment type="caution">
    <text evidence="2">The sequence shown here is derived from an EMBL/GenBank/DDBJ whole genome shotgun (WGS) entry which is preliminary data.</text>
</comment>
<keyword evidence="3" id="KW-1185">Reference proteome</keyword>
<proteinExistence type="predicted"/>
<dbReference type="AlphaFoldDB" id="A0A4R2RVM7"/>